<dbReference type="PANTHER" id="PTHR42974:SF1">
    <property type="entry name" value="TYPE-3 GLUTAMINE SYNTHETASE"/>
    <property type="match status" value="1"/>
</dbReference>
<evidence type="ECO:0000256" key="1">
    <source>
        <dbReference type="SAM" id="MobiDB-lite"/>
    </source>
</evidence>
<dbReference type="Proteomes" id="UP000626109">
    <property type="component" value="Unassembled WGS sequence"/>
</dbReference>
<name>A0A813JFN8_POLGL</name>
<organism evidence="3 4">
    <name type="scientific">Polarella glacialis</name>
    <name type="common">Dinoflagellate</name>
    <dbReference type="NCBI Taxonomy" id="89957"/>
    <lineage>
        <taxon>Eukaryota</taxon>
        <taxon>Sar</taxon>
        <taxon>Alveolata</taxon>
        <taxon>Dinophyceae</taxon>
        <taxon>Suessiales</taxon>
        <taxon>Suessiaceae</taxon>
        <taxon>Polarella</taxon>
    </lineage>
</organism>
<feature type="domain" description="Glutamine synthetase C-terminal" evidence="2">
    <location>
        <begin position="173"/>
        <end position="275"/>
    </location>
</feature>
<sequence length="307" mass="33225">MLFHESHLLASTATATASTTTGLSAQTLASTSSTRARPMMSASASSPASPHWPGVAWSTTSSCVCLSHMPAMTIAWAPRRPHLPSSRSTQALASRRTFTISSMVAGAPHQWWRGLLDYQATKQKAGPGYTAAELIDTKVEDRNRTAPSPFCGNRFEFRAVAHVSEFLERGASLQEAVAATFSECRQVIFTGNGYSAEWPVEAQKRGLPNLNTTPLAIQGIDGNSKQVQMSMGIFPEDEVAAFAETMYETYVSTLIIEVETMLAMVSNGFTPDFAKDLSTYKDAPELAGQHPAVCKEVLAQAEKLRQL</sequence>
<dbReference type="InterPro" id="IPR040577">
    <property type="entry name" value="Gln-synt_C"/>
</dbReference>
<dbReference type="AlphaFoldDB" id="A0A813JFN8"/>
<dbReference type="EMBL" id="CAJNNW010025617">
    <property type="protein sequence ID" value="CAE8677787.1"/>
    <property type="molecule type" value="Genomic_DNA"/>
</dbReference>
<protein>
    <recommendedName>
        <fullName evidence="2">Glutamine synthetase C-terminal domain-containing protein</fullName>
    </recommendedName>
</protein>
<evidence type="ECO:0000313" key="3">
    <source>
        <dbReference type="EMBL" id="CAE8677787.1"/>
    </source>
</evidence>
<feature type="non-terminal residue" evidence="3">
    <location>
        <position position="1"/>
    </location>
</feature>
<gene>
    <name evidence="3" type="ORF">PGLA2088_LOCUS20456</name>
</gene>
<reference evidence="3" key="1">
    <citation type="submission" date="2021-02" db="EMBL/GenBank/DDBJ databases">
        <authorList>
            <person name="Dougan E. K."/>
            <person name="Rhodes N."/>
            <person name="Thang M."/>
            <person name="Chan C."/>
        </authorList>
    </citation>
    <scope>NUCLEOTIDE SEQUENCE</scope>
</reference>
<evidence type="ECO:0000259" key="2">
    <source>
        <dbReference type="Pfam" id="PF18318"/>
    </source>
</evidence>
<accession>A0A813JFN8</accession>
<feature type="region of interest" description="Disordered" evidence="1">
    <location>
        <begin position="26"/>
        <end position="47"/>
    </location>
</feature>
<dbReference type="Pfam" id="PF18318">
    <property type="entry name" value="Gln-synt_C-ter"/>
    <property type="match status" value="1"/>
</dbReference>
<evidence type="ECO:0000313" key="4">
    <source>
        <dbReference type="Proteomes" id="UP000626109"/>
    </source>
</evidence>
<dbReference type="PANTHER" id="PTHR42974">
    <property type="entry name" value="GLUTAMINE SYNTHETASE"/>
    <property type="match status" value="1"/>
</dbReference>
<dbReference type="InterPro" id="IPR052725">
    <property type="entry name" value="GS_Type-3"/>
</dbReference>
<comment type="caution">
    <text evidence="3">The sequence shown here is derived from an EMBL/GenBank/DDBJ whole genome shotgun (WGS) entry which is preliminary data.</text>
</comment>
<proteinExistence type="predicted"/>